<dbReference type="Proteomes" id="UP000215377">
    <property type="component" value="Unassembled WGS sequence"/>
</dbReference>
<dbReference type="Pfam" id="PF02275">
    <property type="entry name" value="CBAH"/>
    <property type="match status" value="1"/>
</dbReference>
<comment type="caution">
    <text evidence="4">The sequence shown here is derived from an EMBL/GenBank/DDBJ whole genome shotgun (WGS) entry which is preliminary data.</text>
</comment>
<evidence type="ECO:0000256" key="1">
    <source>
        <dbReference type="ARBA" id="ARBA00006625"/>
    </source>
</evidence>
<dbReference type="SUPFAM" id="SSF56235">
    <property type="entry name" value="N-terminal nucleophile aminohydrolases (Ntn hydrolases)"/>
    <property type="match status" value="1"/>
</dbReference>
<evidence type="ECO:0000313" key="4">
    <source>
        <dbReference type="EMBL" id="OWU77993.1"/>
    </source>
</evidence>
<feature type="domain" description="Choloylglycine hydrolase/NAAA C-terminal" evidence="3">
    <location>
        <begin position="13"/>
        <end position="323"/>
    </location>
</feature>
<evidence type="ECO:0000259" key="3">
    <source>
        <dbReference type="Pfam" id="PF02275"/>
    </source>
</evidence>
<dbReference type="Gene3D" id="3.60.60.10">
    <property type="entry name" value="Penicillin V Acylase, Chain A"/>
    <property type="match status" value="1"/>
</dbReference>
<proteinExistence type="inferred from homology"/>
<dbReference type="GO" id="GO:0016787">
    <property type="term" value="F:hydrolase activity"/>
    <property type="evidence" value="ECO:0007669"/>
    <property type="project" value="UniProtKB-KW"/>
</dbReference>
<dbReference type="InterPro" id="IPR029132">
    <property type="entry name" value="CBAH/NAAA_C"/>
</dbReference>
<gene>
    <name evidence="4" type="ORF">ATO3_00400</name>
</gene>
<dbReference type="PANTHER" id="PTHR35527:SF2">
    <property type="entry name" value="HYDROLASE"/>
    <property type="match status" value="1"/>
</dbReference>
<dbReference type="OrthoDB" id="9794717at2"/>
<protein>
    <submittedName>
        <fullName evidence="4">Choloylglycine hydrolase</fullName>
    </submittedName>
</protein>
<dbReference type="PANTHER" id="PTHR35527">
    <property type="entry name" value="CHOLOYLGLYCINE HYDROLASE"/>
    <property type="match status" value="1"/>
</dbReference>
<accession>A0A225NT33</accession>
<organism evidence="4 5">
    <name type="scientific">Marinibacterium profundimaris</name>
    <dbReference type="NCBI Taxonomy" id="1679460"/>
    <lineage>
        <taxon>Bacteria</taxon>
        <taxon>Pseudomonadati</taxon>
        <taxon>Pseudomonadota</taxon>
        <taxon>Alphaproteobacteria</taxon>
        <taxon>Rhodobacterales</taxon>
        <taxon>Paracoccaceae</taxon>
        <taxon>Marinibacterium</taxon>
    </lineage>
</organism>
<keyword evidence="5" id="KW-1185">Reference proteome</keyword>
<keyword evidence="2 4" id="KW-0378">Hydrolase</keyword>
<evidence type="ECO:0000313" key="5">
    <source>
        <dbReference type="Proteomes" id="UP000215377"/>
    </source>
</evidence>
<name>A0A225NT33_9RHOB</name>
<dbReference type="CDD" id="cd00542">
    <property type="entry name" value="Ntn_PVA"/>
    <property type="match status" value="1"/>
</dbReference>
<comment type="similarity">
    <text evidence="1">Belongs to the peptidase C59 family.</text>
</comment>
<dbReference type="AlphaFoldDB" id="A0A225NT33"/>
<reference evidence="4 5" key="1">
    <citation type="submission" date="2013-04" db="EMBL/GenBank/DDBJ databases">
        <title>Oceanicola sp. 22II1-22F33 Genome Sequencing.</title>
        <authorList>
            <person name="Lai Q."/>
            <person name="Li G."/>
            <person name="Shao Z."/>
        </authorList>
    </citation>
    <scope>NUCLEOTIDE SEQUENCE [LARGE SCALE GENOMIC DNA]</scope>
    <source>
        <strain evidence="4 5">22II1-22F33</strain>
    </source>
</reference>
<evidence type="ECO:0000256" key="2">
    <source>
        <dbReference type="ARBA" id="ARBA00022801"/>
    </source>
</evidence>
<sequence length="350" mass="37553">MVLGLAGQSALACTGIVLHADDGTTVAARTMEFGLDLESDLVAVPAGTEFTTLALNPDESGFTYTTKYGFGGANAFSERIIIDGLNTEGLYFGVFYFAGAVKLEELTLDNQDYAISSEELGNWVLGQFATVEEVRAAIPHVAVVGTDIEQIGGPAPVHYAVTDATGDAVVIEYTSAGLRIHDNTVNAVTNNPPYDWHLTNLQNYIGLGVDNRDEITVGNQVLKPFGQGTGMAGLPGDFTSPSRFVRAVAYANSALKPATADDAIFEAFHILNNFDIPKGAVREQHQGQAISEYTLWTAASDTKNRIYYFKSYGSQQVEKVDIRAAVEGLEAPKALKVNNTFAVSDRTSDF</sequence>
<dbReference type="EMBL" id="AQQR01000001">
    <property type="protein sequence ID" value="OWU77993.1"/>
    <property type="molecule type" value="Genomic_DNA"/>
</dbReference>
<dbReference type="InterPro" id="IPR029055">
    <property type="entry name" value="Ntn_hydrolases_N"/>
</dbReference>
<dbReference type="InterPro" id="IPR052193">
    <property type="entry name" value="Peptidase_C59"/>
</dbReference>